<dbReference type="PANTHER" id="PTHR21192:SF2">
    <property type="entry name" value="NADH DEHYDROGENASE [UBIQUINONE] 1 ALPHA SUBCOMPLEX ASSEMBLY FACTOR 3"/>
    <property type="match status" value="1"/>
</dbReference>
<dbReference type="InterPro" id="IPR036748">
    <property type="entry name" value="MTH938-like_sf"/>
</dbReference>
<dbReference type="AlphaFoldDB" id="A0A450UR29"/>
<reference evidence="1" key="1">
    <citation type="submission" date="2019-02" db="EMBL/GenBank/DDBJ databases">
        <authorList>
            <person name="Gruber-Vodicka R. H."/>
            <person name="Seah K. B. B."/>
        </authorList>
    </citation>
    <scope>NUCLEOTIDE SEQUENCE</scope>
    <source>
        <strain evidence="1">BECK_M6</strain>
    </source>
</reference>
<dbReference type="PANTHER" id="PTHR21192">
    <property type="entry name" value="NUCLEAR PROTEIN E3-3"/>
    <property type="match status" value="1"/>
</dbReference>
<sequence length="134" mass="14938">MSSRSITLQVDDDNGKFRRVTAYGGIENEGYVVVDGERFTHSLIVAPNELMAWPPRTFVDVTPEHVALLVEFDPEVVLFGSGKEQRFPRDALFRACYERGIGVETMNTSAACRTYNLLVGEGRRVVAGLLMPSR</sequence>
<dbReference type="InterPro" id="IPR007523">
    <property type="entry name" value="NDUFAF3/AAMDC"/>
</dbReference>
<dbReference type="Pfam" id="PF04430">
    <property type="entry name" value="DUF498"/>
    <property type="match status" value="1"/>
</dbReference>
<dbReference type="EMBL" id="CAADFH010000045">
    <property type="protein sequence ID" value="VFJ94935.1"/>
    <property type="molecule type" value="Genomic_DNA"/>
</dbReference>
<proteinExistence type="predicted"/>
<dbReference type="Gene3D" id="3.40.1230.10">
    <property type="entry name" value="MTH938-like"/>
    <property type="match status" value="1"/>
</dbReference>
<protein>
    <submittedName>
        <fullName evidence="1">Uncharacterized conserved protein, contains Mth938-like domain</fullName>
    </submittedName>
</protein>
<evidence type="ECO:0000313" key="1">
    <source>
        <dbReference type="EMBL" id="VFJ94935.1"/>
    </source>
</evidence>
<accession>A0A450UR29</accession>
<dbReference type="CDD" id="cd05560">
    <property type="entry name" value="Xcc1710_like"/>
    <property type="match status" value="1"/>
</dbReference>
<dbReference type="SUPFAM" id="SSF64076">
    <property type="entry name" value="MTH938-like"/>
    <property type="match status" value="1"/>
</dbReference>
<gene>
    <name evidence="1" type="ORF">BECKLFY1418A_GA0070994_104511</name>
</gene>
<name>A0A450UR29_9GAMM</name>
<organism evidence="1">
    <name type="scientific">Candidatus Kentrum sp. LFY</name>
    <dbReference type="NCBI Taxonomy" id="2126342"/>
    <lineage>
        <taxon>Bacteria</taxon>
        <taxon>Pseudomonadati</taxon>
        <taxon>Pseudomonadota</taxon>
        <taxon>Gammaproteobacteria</taxon>
        <taxon>Candidatus Kentrum</taxon>
    </lineage>
</organism>